<feature type="region of interest" description="Disordered" evidence="1">
    <location>
        <begin position="96"/>
        <end position="147"/>
    </location>
</feature>
<feature type="compositionally biased region" description="Acidic residues" evidence="1">
    <location>
        <begin position="125"/>
        <end position="141"/>
    </location>
</feature>
<accession>A0A3P7KV68</accession>
<feature type="non-terminal residue" evidence="2">
    <location>
        <position position="195"/>
    </location>
</feature>
<proteinExistence type="predicted"/>
<sequence length="195" mass="23123">MNDSLMKNTSLFYGIPLKDLTPENVEIDEECRYSRRTMYRIRDTIPISISRSLFGLLERYRINSRDFKERNKESERMKEMRRKEIRGERLRKKLKSKVEEGPVKESKNIESNFNDCDPIRPQEWTPEEDWVPPVENEDVDDPPTYVEDSFLDVTFDPAEVIEPAENGLEAEDTSLQQQSKEDQPKSLICYEDFFI</sequence>
<evidence type="ECO:0000256" key="1">
    <source>
        <dbReference type="SAM" id="MobiDB-lite"/>
    </source>
</evidence>
<feature type="compositionally biased region" description="Basic and acidic residues" evidence="1">
    <location>
        <begin position="96"/>
        <end position="108"/>
    </location>
</feature>
<gene>
    <name evidence="2" type="ORF">SVUK_LOCUS6256</name>
</gene>
<protein>
    <submittedName>
        <fullName evidence="2">Uncharacterized protein</fullName>
    </submittedName>
</protein>
<keyword evidence="3" id="KW-1185">Reference proteome</keyword>
<organism evidence="2 3">
    <name type="scientific">Strongylus vulgaris</name>
    <name type="common">Blood worm</name>
    <dbReference type="NCBI Taxonomy" id="40348"/>
    <lineage>
        <taxon>Eukaryota</taxon>
        <taxon>Metazoa</taxon>
        <taxon>Ecdysozoa</taxon>
        <taxon>Nematoda</taxon>
        <taxon>Chromadorea</taxon>
        <taxon>Rhabditida</taxon>
        <taxon>Rhabditina</taxon>
        <taxon>Rhabditomorpha</taxon>
        <taxon>Strongyloidea</taxon>
        <taxon>Strongylidae</taxon>
        <taxon>Strongylus</taxon>
    </lineage>
</organism>
<dbReference type="Proteomes" id="UP000270094">
    <property type="component" value="Unassembled WGS sequence"/>
</dbReference>
<evidence type="ECO:0000313" key="2">
    <source>
        <dbReference type="EMBL" id="VDM71258.1"/>
    </source>
</evidence>
<name>A0A3P7KV68_STRVU</name>
<dbReference type="OrthoDB" id="10574232at2759"/>
<evidence type="ECO:0000313" key="3">
    <source>
        <dbReference type="Proteomes" id="UP000270094"/>
    </source>
</evidence>
<dbReference type="EMBL" id="UYYB01019583">
    <property type="protein sequence ID" value="VDM71258.1"/>
    <property type="molecule type" value="Genomic_DNA"/>
</dbReference>
<reference evidence="2 3" key="1">
    <citation type="submission" date="2018-11" db="EMBL/GenBank/DDBJ databases">
        <authorList>
            <consortium name="Pathogen Informatics"/>
        </authorList>
    </citation>
    <scope>NUCLEOTIDE SEQUENCE [LARGE SCALE GENOMIC DNA]</scope>
</reference>
<dbReference type="AlphaFoldDB" id="A0A3P7KV68"/>
<feature type="region of interest" description="Disordered" evidence="1">
    <location>
        <begin position="160"/>
        <end position="183"/>
    </location>
</feature>